<dbReference type="Gene3D" id="3.40.50.720">
    <property type="entry name" value="NAD(P)-binding Rossmann-like Domain"/>
    <property type="match status" value="1"/>
</dbReference>
<dbReference type="SUPFAM" id="SSF51735">
    <property type="entry name" value="NAD(P)-binding Rossmann-fold domains"/>
    <property type="match status" value="1"/>
</dbReference>
<dbReference type="OrthoDB" id="446809at2759"/>
<evidence type="ECO:0000313" key="2">
    <source>
        <dbReference type="EMBL" id="KLT41901.1"/>
    </source>
</evidence>
<dbReference type="RefSeq" id="XP_018278392.1">
    <property type="nucleotide sequence ID" value="XM_018425784.1"/>
</dbReference>
<protein>
    <submittedName>
        <fullName evidence="2">NAD(P)-binding protein</fullName>
    </submittedName>
</protein>
<evidence type="ECO:0000259" key="1">
    <source>
        <dbReference type="Pfam" id="PF01408"/>
    </source>
</evidence>
<dbReference type="PANTHER" id="PTHR42840">
    <property type="entry name" value="NAD(P)-BINDING ROSSMANN-FOLD SUPERFAMILY PROTEIN-RELATED"/>
    <property type="match status" value="1"/>
</dbReference>
<dbReference type="AlphaFoldDB" id="A0A0J0XLD9"/>
<dbReference type="GO" id="GO:0000166">
    <property type="term" value="F:nucleotide binding"/>
    <property type="evidence" value="ECO:0007669"/>
    <property type="project" value="InterPro"/>
</dbReference>
<dbReference type="PANTHER" id="PTHR42840:SF7">
    <property type="entry name" value="BINDING ROSSMANN FOLD OXIDOREDUCTASE, PUTATIVE (AFU_ORTHOLOGUE AFUA_4G10190)-RELATED"/>
    <property type="match status" value="1"/>
</dbReference>
<dbReference type="GO" id="GO:0006740">
    <property type="term" value="P:NADPH regeneration"/>
    <property type="evidence" value="ECO:0007669"/>
    <property type="project" value="TreeGrafter"/>
</dbReference>
<feature type="domain" description="Gfo/Idh/MocA-like oxidoreductase N-terminal" evidence="1">
    <location>
        <begin position="6"/>
        <end position="125"/>
    </location>
</feature>
<gene>
    <name evidence="2" type="ORF">CC85DRAFT_308291</name>
</gene>
<dbReference type="EMBL" id="KQ087211">
    <property type="protein sequence ID" value="KLT41901.1"/>
    <property type="molecule type" value="Genomic_DNA"/>
</dbReference>
<dbReference type="GO" id="GO:0016491">
    <property type="term" value="F:oxidoreductase activity"/>
    <property type="evidence" value="ECO:0007669"/>
    <property type="project" value="TreeGrafter"/>
</dbReference>
<organism evidence="2 3">
    <name type="scientific">Cutaneotrichosporon oleaginosum</name>
    <dbReference type="NCBI Taxonomy" id="879819"/>
    <lineage>
        <taxon>Eukaryota</taxon>
        <taxon>Fungi</taxon>
        <taxon>Dikarya</taxon>
        <taxon>Basidiomycota</taxon>
        <taxon>Agaricomycotina</taxon>
        <taxon>Tremellomycetes</taxon>
        <taxon>Trichosporonales</taxon>
        <taxon>Trichosporonaceae</taxon>
        <taxon>Cutaneotrichosporon</taxon>
    </lineage>
</organism>
<reference evidence="2 3" key="1">
    <citation type="submission" date="2015-03" db="EMBL/GenBank/DDBJ databases">
        <title>Genomics and transcriptomics of the oil-accumulating basidiomycete yeast T. oleaginosus allow insights into substrate utilization and the diverse evolutionary trajectories of mating systems in fungi.</title>
        <authorList>
            <consortium name="DOE Joint Genome Institute"/>
            <person name="Kourist R."/>
            <person name="Kracht O."/>
            <person name="Bracharz F."/>
            <person name="Lipzen A."/>
            <person name="Nolan M."/>
            <person name="Ohm R."/>
            <person name="Grigoriev I."/>
            <person name="Sun S."/>
            <person name="Heitman J."/>
            <person name="Bruck T."/>
            <person name="Nowrousian M."/>
        </authorList>
    </citation>
    <scope>NUCLEOTIDE SEQUENCE [LARGE SCALE GENOMIC DNA]</scope>
    <source>
        <strain evidence="2 3">IBC0246</strain>
    </source>
</reference>
<dbReference type="InterPro" id="IPR000683">
    <property type="entry name" value="Gfo/Idh/MocA-like_OxRdtase_N"/>
</dbReference>
<dbReference type="STRING" id="879819.A0A0J0XLD9"/>
<dbReference type="InterPro" id="IPR036291">
    <property type="entry name" value="NAD(P)-bd_dom_sf"/>
</dbReference>
<evidence type="ECO:0000313" key="3">
    <source>
        <dbReference type="Proteomes" id="UP000053611"/>
    </source>
</evidence>
<dbReference type="Proteomes" id="UP000053611">
    <property type="component" value="Unassembled WGS sequence"/>
</dbReference>
<keyword evidence="3" id="KW-1185">Reference proteome</keyword>
<name>A0A0J0XLD9_9TREE</name>
<dbReference type="Gene3D" id="3.30.360.10">
    <property type="entry name" value="Dihydrodipicolinate Reductase, domain 2"/>
    <property type="match status" value="1"/>
</dbReference>
<proteinExistence type="predicted"/>
<dbReference type="Pfam" id="PF01408">
    <property type="entry name" value="GFO_IDH_MocA"/>
    <property type="match status" value="1"/>
</dbReference>
<dbReference type="GO" id="GO:0005737">
    <property type="term" value="C:cytoplasm"/>
    <property type="evidence" value="ECO:0007669"/>
    <property type="project" value="TreeGrafter"/>
</dbReference>
<accession>A0A0J0XLD9</accession>
<dbReference type="GeneID" id="28986387"/>
<sequence>MSKPLGVALVGIGEVALTVHLPTLLLSPYFNTLALVDVSPEALAHAAQKFHVQRTYTAIEPVLTDNDIDLIMITSANEYHVEQAIAALRAGKHVFVEKPLALTASGAEQVAAVAKDSGKVCFVGFMRRYAKAFLRVKEMVHSAERIAYVRVRDIIGKNQYFVEQSGFYPRKFNDTPKVAIDDRAARNAAMLAEALGEHSARDAETWGLLTSLAVHDISAMRELIGMPRRVVSASRSADCQWIWATFEYDGFVAYYEVGIDDVRVFDAHIEAYLHDRRAKVTYDTPYVKGLPITATVQYTRNGDHVEETIRPTYEDAFTLEYKALYDAITTGKHVKTNPEDACEDLVIFKMVMDAIWAGENASRTCGSS</sequence>